<sequence>MIAAVLLLAMAVLVGKPHAPGRRRFRRVMGLAGFTRPTWLVPVFVAVAVASVGVVVGGVVVGLVVGVAGWWGARWLLRPRQDKVDDLRLAATWDMLAACLRVGMPVPTAISAVGEGLPGRAGSVLRDVAEQLALGADPRQAWATAVESPETAALARAARRTARSGAALAEVASRLAGDVRAGVDHAAEARAQRAGVLITLPLGLCFLPAFLCVGVLPVVIGLAARAFHLSLS</sequence>
<keyword evidence="2" id="KW-1003">Cell membrane</keyword>
<dbReference type="Proteomes" id="UP001165042">
    <property type="component" value="Unassembled WGS sequence"/>
</dbReference>
<dbReference type="GO" id="GO:0005886">
    <property type="term" value="C:plasma membrane"/>
    <property type="evidence" value="ECO:0007669"/>
    <property type="project" value="UniProtKB-SubCell"/>
</dbReference>
<organism evidence="8 9">
    <name type="scientific">Actinokineospora globicatena</name>
    <dbReference type="NCBI Taxonomy" id="103729"/>
    <lineage>
        <taxon>Bacteria</taxon>
        <taxon>Bacillati</taxon>
        <taxon>Actinomycetota</taxon>
        <taxon>Actinomycetes</taxon>
        <taxon>Pseudonocardiales</taxon>
        <taxon>Pseudonocardiaceae</taxon>
        <taxon>Actinokineospora</taxon>
    </lineage>
</organism>
<evidence type="ECO:0000313" key="8">
    <source>
        <dbReference type="EMBL" id="GLW95517.1"/>
    </source>
</evidence>
<dbReference type="PANTHER" id="PTHR35007:SF3">
    <property type="entry name" value="POSSIBLE CONSERVED ALANINE RICH MEMBRANE PROTEIN"/>
    <property type="match status" value="1"/>
</dbReference>
<protein>
    <recommendedName>
        <fullName evidence="7">Type II secretion system protein GspF domain-containing protein</fullName>
    </recommendedName>
</protein>
<keyword evidence="9" id="KW-1185">Reference proteome</keyword>
<gene>
    <name evidence="8" type="ORF">Aglo03_63330</name>
</gene>
<dbReference type="InterPro" id="IPR018076">
    <property type="entry name" value="T2SS_GspF_dom"/>
</dbReference>
<dbReference type="PANTHER" id="PTHR35007">
    <property type="entry name" value="INTEGRAL MEMBRANE PROTEIN-RELATED"/>
    <property type="match status" value="1"/>
</dbReference>
<evidence type="ECO:0000256" key="1">
    <source>
        <dbReference type="ARBA" id="ARBA00004651"/>
    </source>
</evidence>
<keyword evidence="3 6" id="KW-0812">Transmembrane</keyword>
<name>A0A9W6QTZ2_9PSEU</name>
<feature type="transmembrane region" description="Helical" evidence="6">
    <location>
        <begin position="200"/>
        <end position="224"/>
    </location>
</feature>
<dbReference type="AlphaFoldDB" id="A0A9W6QTZ2"/>
<evidence type="ECO:0000256" key="2">
    <source>
        <dbReference type="ARBA" id="ARBA00022475"/>
    </source>
</evidence>
<proteinExistence type="predicted"/>
<dbReference type="EMBL" id="BSSD01000014">
    <property type="protein sequence ID" value="GLW95517.1"/>
    <property type="molecule type" value="Genomic_DNA"/>
</dbReference>
<keyword evidence="4 6" id="KW-1133">Transmembrane helix</keyword>
<accession>A0A9W6QTZ2</accession>
<evidence type="ECO:0000256" key="3">
    <source>
        <dbReference type="ARBA" id="ARBA00022692"/>
    </source>
</evidence>
<dbReference type="Pfam" id="PF00482">
    <property type="entry name" value="T2SSF"/>
    <property type="match status" value="1"/>
</dbReference>
<feature type="domain" description="Type II secretion system protein GspF" evidence="7">
    <location>
        <begin position="95"/>
        <end position="215"/>
    </location>
</feature>
<evidence type="ECO:0000256" key="6">
    <source>
        <dbReference type="SAM" id="Phobius"/>
    </source>
</evidence>
<comment type="subcellular location">
    <subcellularLocation>
        <location evidence="1">Cell membrane</location>
        <topology evidence="1">Multi-pass membrane protein</topology>
    </subcellularLocation>
</comment>
<dbReference type="RefSeq" id="WP_285613290.1">
    <property type="nucleotide sequence ID" value="NZ_BSSD01000014.1"/>
</dbReference>
<feature type="transmembrane region" description="Helical" evidence="6">
    <location>
        <begin position="39"/>
        <end position="71"/>
    </location>
</feature>
<evidence type="ECO:0000313" key="9">
    <source>
        <dbReference type="Proteomes" id="UP001165042"/>
    </source>
</evidence>
<evidence type="ECO:0000256" key="5">
    <source>
        <dbReference type="ARBA" id="ARBA00023136"/>
    </source>
</evidence>
<comment type="caution">
    <text evidence="8">The sequence shown here is derived from an EMBL/GenBank/DDBJ whole genome shotgun (WGS) entry which is preliminary data.</text>
</comment>
<evidence type="ECO:0000259" key="7">
    <source>
        <dbReference type="Pfam" id="PF00482"/>
    </source>
</evidence>
<reference evidence="8" key="1">
    <citation type="submission" date="2023-02" db="EMBL/GenBank/DDBJ databases">
        <title>Actinokineospora globicatena NBRC 15670.</title>
        <authorList>
            <person name="Ichikawa N."/>
            <person name="Sato H."/>
            <person name="Tonouchi N."/>
        </authorList>
    </citation>
    <scope>NUCLEOTIDE SEQUENCE</scope>
    <source>
        <strain evidence="8">NBRC 15670</strain>
    </source>
</reference>
<keyword evidence="5 6" id="KW-0472">Membrane</keyword>
<evidence type="ECO:0000256" key="4">
    <source>
        <dbReference type="ARBA" id="ARBA00022989"/>
    </source>
</evidence>